<evidence type="ECO:0000313" key="1">
    <source>
        <dbReference type="EMBL" id="MBX71011.1"/>
    </source>
</evidence>
<name>A0A2P2QVW2_RHIMU</name>
<dbReference type="EMBL" id="GGEC01090527">
    <property type="protein sequence ID" value="MBX71011.1"/>
    <property type="molecule type" value="Transcribed_RNA"/>
</dbReference>
<protein>
    <submittedName>
        <fullName evidence="1">Uncharacterized protein</fullName>
    </submittedName>
</protein>
<sequence length="36" mass="4098">MVSSSVLKILYTVLEMEINVNLIAALRKRVTITQSY</sequence>
<reference evidence="1" key="1">
    <citation type="submission" date="2018-02" db="EMBL/GenBank/DDBJ databases">
        <title>Rhizophora mucronata_Transcriptome.</title>
        <authorList>
            <person name="Meera S.P."/>
            <person name="Sreeshan A."/>
            <person name="Augustine A."/>
        </authorList>
    </citation>
    <scope>NUCLEOTIDE SEQUENCE</scope>
    <source>
        <tissue evidence="1">Leaf</tissue>
    </source>
</reference>
<dbReference type="AlphaFoldDB" id="A0A2P2QVW2"/>
<organism evidence="1">
    <name type="scientific">Rhizophora mucronata</name>
    <name type="common">Asiatic mangrove</name>
    <dbReference type="NCBI Taxonomy" id="61149"/>
    <lineage>
        <taxon>Eukaryota</taxon>
        <taxon>Viridiplantae</taxon>
        <taxon>Streptophyta</taxon>
        <taxon>Embryophyta</taxon>
        <taxon>Tracheophyta</taxon>
        <taxon>Spermatophyta</taxon>
        <taxon>Magnoliopsida</taxon>
        <taxon>eudicotyledons</taxon>
        <taxon>Gunneridae</taxon>
        <taxon>Pentapetalae</taxon>
        <taxon>rosids</taxon>
        <taxon>fabids</taxon>
        <taxon>Malpighiales</taxon>
        <taxon>Rhizophoraceae</taxon>
        <taxon>Rhizophora</taxon>
    </lineage>
</organism>
<accession>A0A2P2QVW2</accession>
<proteinExistence type="predicted"/>